<evidence type="ECO:0000313" key="2">
    <source>
        <dbReference type="Proteomes" id="UP000247465"/>
    </source>
</evidence>
<organism evidence="1 2">
    <name type="scientific">Candidatus Moanibacter tarae</name>
    <dbReference type="NCBI Taxonomy" id="2200854"/>
    <lineage>
        <taxon>Bacteria</taxon>
        <taxon>Pseudomonadati</taxon>
        <taxon>Verrucomicrobiota</taxon>
        <taxon>Opitutia</taxon>
        <taxon>Puniceicoccales</taxon>
        <taxon>Puniceicoccales incertae sedis</taxon>
        <taxon>Candidatus Moanibacter</taxon>
    </lineage>
</organism>
<sequence>MMPTILINKMVIIQANYFGVCLYKQGKGFIGLKACLRGVGDFKREGLVTIWKKL</sequence>
<reference evidence="1 2" key="1">
    <citation type="submission" date="2018-06" db="EMBL/GenBank/DDBJ databases">
        <title>Draft Genome Sequence of a Novel Marine Bacterium Related to the Verrucomicrobia.</title>
        <authorList>
            <person name="Vosseberg J."/>
            <person name="Martijn J."/>
            <person name="Ettema T.J.G."/>
        </authorList>
    </citation>
    <scope>NUCLEOTIDE SEQUENCE [LARGE SCALE GENOMIC DNA]</scope>
    <source>
        <strain evidence="1">TARA_B100001123</strain>
    </source>
</reference>
<proteinExistence type="predicted"/>
<name>A0A2Z4AGC9_9BACT</name>
<accession>A0A2Z4AGC9</accession>
<dbReference type="AlphaFoldDB" id="A0A2Z4AGC9"/>
<gene>
    <name evidence="1" type="ORF">DF168_00149</name>
</gene>
<dbReference type="KEGG" id="mtar:DF168_00149"/>
<dbReference type="Proteomes" id="UP000247465">
    <property type="component" value="Chromosome"/>
</dbReference>
<protein>
    <submittedName>
        <fullName evidence="1">Uncharacterized protein</fullName>
    </submittedName>
</protein>
<evidence type="ECO:0000313" key="1">
    <source>
        <dbReference type="EMBL" id="AWT58977.1"/>
    </source>
</evidence>
<dbReference type="EMBL" id="CP029803">
    <property type="protein sequence ID" value="AWT58977.1"/>
    <property type="molecule type" value="Genomic_DNA"/>
</dbReference>